<accession>A0ABW4RNA8</accession>
<reference evidence="2" key="1">
    <citation type="journal article" date="2019" name="Int. J. Syst. Evol. Microbiol.">
        <title>The Global Catalogue of Microorganisms (GCM) 10K type strain sequencing project: providing services to taxonomists for standard genome sequencing and annotation.</title>
        <authorList>
            <consortium name="The Broad Institute Genomics Platform"/>
            <consortium name="The Broad Institute Genome Sequencing Center for Infectious Disease"/>
            <person name="Wu L."/>
            <person name="Ma J."/>
        </authorList>
    </citation>
    <scope>NUCLEOTIDE SEQUENCE [LARGE SCALE GENOMIC DNA]</scope>
    <source>
        <strain evidence="2">CCUG 54950</strain>
    </source>
</reference>
<keyword evidence="2" id="KW-1185">Reference proteome</keyword>
<dbReference type="EMBL" id="JBHUEH010000023">
    <property type="protein sequence ID" value="MFD1887149.1"/>
    <property type="molecule type" value="Genomic_DNA"/>
</dbReference>
<dbReference type="RefSeq" id="WP_347326521.1">
    <property type="nucleotide sequence ID" value="NZ_JBCGUH010000012.1"/>
</dbReference>
<evidence type="ECO:0000313" key="2">
    <source>
        <dbReference type="Proteomes" id="UP001597233"/>
    </source>
</evidence>
<proteinExistence type="predicted"/>
<dbReference type="Proteomes" id="UP001597233">
    <property type="component" value="Unassembled WGS sequence"/>
</dbReference>
<gene>
    <name evidence="1" type="ORF">ACFSC9_16780</name>
</gene>
<evidence type="ECO:0000313" key="1">
    <source>
        <dbReference type="EMBL" id="MFD1887149.1"/>
    </source>
</evidence>
<comment type="caution">
    <text evidence="1">The sequence shown here is derived from an EMBL/GenBank/DDBJ whole genome shotgun (WGS) entry which is preliminary data.</text>
</comment>
<organism evidence="1 2">
    <name type="scientific">Paenibacillus wenxiniae</name>
    <dbReference type="NCBI Taxonomy" id="1636843"/>
    <lineage>
        <taxon>Bacteria</taxon>
        <taxon>Bacillati</taxon>
        <taxon>Bacillota</taxon>
        <taxon>Bacilli</taxon>
        <taxon>Bacillales</taxon>
        <taxon>Paenibacillaceae</taxon>
        <taxon>Paenibacillus</taxon>
    </lineage>
</organism>
<name>A0ABW4RNA8_9BACL</name>
<protein>
    <submittedName>
        <fullName evidence="1">Uncharacterized protein</fullName>
    </submittedName>
</protein>
<sequence length="160" mass="19425">MYYPLRYIEWSEQEERELGLIQEYPSVQADELFLYKLVDSIKLNHRIWVHVSHETENDRSHLIYVRPFGDELPAPYQKEMARIINGQKDHPSRMVLEYWIWDEYQFVRHDPANNWMSALDIARVLLDHYRTEGDTTYELLYITLDADRQKVMIFMKEVNV</sequence>